<dbReference type="PANTHER" id="PTHR46580:SF4">
    <property type="entry name" value="ATP_GTP-BINDING PROTEIN"/>
    <property type="match status" value="1"/>
</dbReference>
<name>A0A815N6L4_ADIRI</name>
<evidence type="ECO:0000313" key="4">
    <source>
        <dbReference type="Proteomes" id="UP000663852"/>
    </source>
</evidence>
<evidence type="ECO:0000256" key="2">
    <source>
        <dbReference type="SAM" id="Phobius"/>
    </source>
</evidence>
<organism evidence="3 4">
    <name type="scientific">Adineta ricciae</name>
    <name type="common">Rotifer</name>
    <dbReference type="NCBI Taxonomy" id="249248"/>
    <lineage>
        <taxon>Eukaryota</taxon>
        <taxon>Metazoa</taxon>
        <taxon>Spiralia</taxon>
        <taxon>Gnathifera</taxon>
        <taxon>Rotifera</taxon>
        <taxon>Eurotatoria</taxon>
        <taxon>Bdelloidea</taxon>
        <taxon>Adinetida</taxon>
        <taxon>Adinetidae</taxon>
        <taxon>Adineta</taxon>
    </lineage>
</organism>
<feature type="transmembrane region" description="Helical" evidence="2">
    <location>
        <begin position="384"/>
        <end position="402"/>
    </location>
</feature>
<dbReference type="EMBL" id="CAJNOJ010000397">
    <property type="protein sequence ID" value="CAF1432860.1"/>
    <property type="molecule type" value="Genomic_DNA"/>
</dbReference>
<feature type="transmembrane region" description="Helical" evidence="2">
    <location>
        <begin position="331"/>
        <end position="363"/>
    </location>
</feature>
<dbReference type="Proteomes" id="UP000663852">
    <property type="component" value="Unassembled WGS sequence"/>
</dbReference>
<dbReference type="SUPFAM" id="SSF69318">
    <property type="entry name" value="Integrin alpha N-terminal domain"/>
    <property type="match status" value="1"/>
</dbReference>
<dbReference type="PANTHER" id="PTHR46580">
    <property type="entry name" value="SENSOR KINASE-RELATED"/>
    <property type="match status" value="1"/>
</dbReference>
<keyword evidence="2" id="KW-0812">Transmembrane</keyword>
<protein>
    <submittedName>
        <fullName evidence="3">Uncharacterized protein</fullName>
    </submittedName>
</protein>
<gene>
    <name evidence="3" type="ORF">EDS130_LOCUS38324</name>
</gene>
<reference evidence="3" key="1">
    <citation type="submission" date="2021-02" db="EMBL/GenBank/DDBJ databases">
        <authorList>
            <person name="Nowell W R."/>
        </authorList>
    </citation>
    <scope>NUCLEOTIDE SEQUENCE</scope>
</reference>
<dbReference type="InterPro" id="IPR013517">
    <property type="entry name" value="FG-GAP"/>
</dbReference>
<dbReference type="AlphaFoldDB" id="A0A815N6L4"/>
<accession>A0A815N6L4</accession>
<dbReference type="Gene3D" id="2.130.10.130">
    <property type="entry name" value="Integrin alpha, N-terminal"/>
    <property type="match status" value="1"/>
</dbReference>
<evidence type="ECO:0000313" key="3">
    <source>
        <dbReference type="EMBL" id="CAF1432860.1"/>
    </source>
</evidence>
<feature type="transmembrane region" description="Helical" evidence="2">
    <location>
        <begin position="717"/>
        <end position="738"/>
    </location>
</feature>
<sequence length="1215" mass="139369">MTYLKNCVQRLARLNLFKTNTDRMEDNIKRELISTRVYLILFPILSKIIPNSQLPKDWRSFVHIQFQLLSDLCDLANKTIDNAMDSFLNQVFITSNVVHMSEFTERFNSTLTEFFHSTIVDFTQLVKTIRIVIQTDQPFSPVELGVYRNALELIANEVESEANNKPSVKIRFVPRTLSNASTDSAKCFCAADQYCHTSFPTYSDIWLNEKDFEPYSNELPGATLGCYFIDSTLFSTLECFYLRSPCFKFIKQVLSSEYASSILKPWSDVRPLIYDAKFSRFPPNTPISFLVEKAMIESWNSSIIYEQYFDACAPKYCTYSIEILAKTFTEVLIIAVSMLSGISVILRYITSYLVKFIFYIAICKLKRHRKTPSQRIRGNSNTRLYILLYSGALIIITLYGVSVPRAITKTFNKPTFIEYNEFSQKYADKLVCICSSIASTYKQFTTVQPIFHQICSSEFISERWRHHLTYNIISNLSRYDIKDYRRFLSAHLQFLEGLCELFSQSVATYVNQVLDSFLITTRLLSETDFELRVNSNIERIKSSSPNKISQILYLLRHLNHENGLISTYGTNYHYVSPRNMTASFVPTGSIVYDGCACDKQHNCTSQAKFIDINSSETISIKGLKVGCTPSESLFASTLECFYDPSCIELFEKYTNSTKSVHLSSRNMKQLSLNTTVQQLVDKLFIEDWNKTTNYSSYYEACSPSSCSYTYIQKFNPFHALTLAIGFQGGMSIILRWICPKLVRIIFRIYKHRKRQQNIVQPISATQNTSTDGIPCHLEMRANSSSIIQRPWKTIFIWILVTAIIIVALIVFSILFAKFQLTAETTSTTISTSSTITIPNNMTRPNSTRNCQFKFQLKLLYTGIIAYLSAKGMAADFNGDLRDEIVLFSSSLNEILIISPHRDEDFQIRTVSLEDSVTHLLIADFNNDNYLDLVTVDFIYRIHIHLGKSDYTFQSPITTTSTDHQTLFRQLNSGDLNHDGFLDIVLVLNTSNKLCVLLGHGNGSFSQQYDIDIPSELAAIMWSIYIKDCNNDSYLDIIVAYENGRSIYVYFGHDSGIFEMKRIYKSFDYIMVRSSLIVDDLNNDGQLDFLIFYMNCDSFTIIYEIDYERLDFVVEHAIDLGITVESPYVIATDLDGDRNTDIVVLDGSAKSLFVFLGDGNGNFKRKANFTSEVFTHYMNDHIYFVANNFSRYKQKDIVLYNMVNGTIDALLTENQC</sequence>
<dbReference type="InterPro" id="IPR028994">
    <property type="entry name" value="Integrin_alpha_N"/>
</dbReference>
<evidence type="ECO:0000256" key="1">
    <source>
        <dbReference type="ARBA" id="ARBA00022729"/>
    </source>
</evidence>
<feature type="transmembrane region" description="Helical" evidence="2">
    <location>
        <begin position="794"/>
        <end position="816"/>
    </location>
</feature>
<keyword evidence="2" id="KW-0472">Membrane</keyword>
<keyword evidence="2" id="KW-1133">Transmembrane helix</keyword>
<dbReference type="OrthoDB" id="10022113at2759"/>
<proteinExistence type="predicted"/>
<keyword evidence="1" id="KW-0732">Signal</keyword>
<dbReference type="Pfam" id="PF13517">
    <property type="entry name" value="FG-GAP_3"/>
    <property type="match status" value="1"/>
</dbReference>
<comment type="caution">
    <text evidence="3">The sequence shown here is derived from an EMBL/GenBank/DDBJ whole genome shotgun (WGS) entry which is preliminary data.</text>
</comment>